<dbReference type="Ensembl" id="ENSUMAT00000008041.1">
    <property type="protein sequence ID" value="ENSUMAP00000006698.1"/>
    <property type="gene ID" value="ENSUMAG00000005213.1"/>
</dbReference>
<organism evidence="3">
    <name type="scientific">Ursus maritimus</name>
    <name type="common">Polar bear</name>
    <name type="synonym">Thalarctos maritimus</name>
    <dbReference type="NCBI Taxonomy" id="29073"/>
    <lineage>
        <taxon>Eukaryota</taxon>
        <taxon>Metazoa</taxon>
        <taxon>Chordata</taxon>
        <taxon>Craniata</taxon>
        <taxon>Vertebrata</taxon>
        <taxon>Euteleostomi</taxon>
        <taxon>Mammalia</taxon>
        <taxon>Eutheria</taxon>
        <taxon>Laurasiatheria</taxon>
        <taxon>Carnivora</taxon>
        <taxon>Caniformia</taxon>
        <taxon>Ursidae</taxon>
        <taxon>Ursus</taxon>
    </lineage>
</organism>
<dbReference type="AlphaFoldDB" id="A0A452TFI4"/>
<keyword evidence="2" id="KW-0472">Membrane</keyword>
<dbReference type="GeneTree" id="ENSGT00940000153246"/>
<gene>
    <name evidence="3" type="primary">STRA6</name>
</gene>
<dbReference type="Pfam" id="PF14752">
    <property type="entry name" value="RBP_receptor"/>
    <property type="match status" value="1"/>
</dbReference>
<feature type="compositionally biased region" description="Polar residues" evidence="1">
    <location>
        <begin position="1"/>
        <end position="18"/>
    </location>
</feature>
<keyword evidence="2" id="KW-1133">Transmembrane helix</keyword>
<dbReference type="GO" id="GO:0038023">
    <property type="term" value="F:signaling receptor activity"/>
    <property type="evidence" value="ECO:0007669"/>
    <property type="project" value="InterPro"/>
</dbReference>
<proteinExistence type="predicted"/>
<reference evidence="3" key="1">
    <citation type="submission" date="2019-03" db="UniProtKB">
        <authorList>
            <consortium name="Ensembl"/>
        </authorList>
    </citation>
    <scope>IDENTIFICATION</scope>
</reference>
<evidence type="ECO:0000256" key="2">
    <source>
        <dbReference type="SAM" id="Phobius"/>
    </source>
</evidence>
<name>A0A452TFI4_URSMA</name>
<feature type="transmembrane region" description="Helical" evidence="2">
    <location>
        <begin position="42"/>
        <end position="64"/>
    </location>
</feature>
<sequence>MSSQAVGNQTSSGATDDYSNWYIDEPQGDQELQPGGPSGKAWAPKACSVLSFQILVLLLLAVLVRGRRLRACCGHGGLGLPSPVDFLAGHTTWTVPAAVFVVLFSSLCLLLPPEDPLPFLTLASPPNRDHPVLTMTAQCGCQPLSHWRMLGARRGDNKKAQA</sequence>
<protein>
    <submittedName>
        <fullName evidence="3">Signaling receptor and transporter of retinol STRA6</fullName>
    </submittedName>
</protein>
<keyword evidence="2" id="KW-0812">Transmembrane</keyword>
<evidence type="ECO:0000313" key="3">
    <source>
        <dbReference type="Ensembl" id="ENSUMAP00000006698"/>
    </source>
</evidence>
<feature type="region of interest" description="Disordered" evidence="1">
    <location>
        <begin position="1"/>
        <end position="20"/>
    </location>
</feature>
<accession>A0A452TFI4</accession>
<dbReference type="InterPro" id="IPR026612">
    <property type="entry name" value="STRA6-like"/>
</dbReference>
<dbReference type="GO" id="GO:0034632">
    <property type="term" value="F:retinol transmembrane transporter activity"/>
    <property type="evidence" value="ECO:0007669"/>
    <property type="project" value="InterPro"/>
</dbReference>
<evidence type="ECO:0000256" key="1">
    <source>
        <dbReference type="SAM" id="MobiDB-lite"/>
    </source>
</evidence>